<comment type="caution">
    <text evidence="2">The sequence shown here is derived from an EMBL/GenBank/DDBJ whole genome shotgun (WGS) entry which is preliminary data.</text>
</comment>
<keyword evidence="3" id="KW-1185">Reference proteome</keyword>
<feature type="region of interest" description="Disordered" evidence="1">
    <location>
        <begin position="28"/>
        <end position="52"/>
    </location>
</feature>
<dbReference type="AlphaFoldDB" id="C9LH80"/>
<proteinExistence type="predicted"/>
<evidence type="ECO:0000256" key="1">
    <source>
        <dbReference type="SAM" id="MobiDB-lite"/>
    </source>
</evidence>
<accession>C9LH80</accession>
<dbReference type="EMBL" id="ACIJ02000018">
    <property type="protein sequence ID" value="EEX72038.1"/>
    <property type="molecule type" value="Genomic_DNA"/>
</dbReference>
<dbReference type="HOGENOM" id="CLU_213903_0_0_10"/>
<gene>
    <name evidence="2" type="ORF">GCWU000325_01581</name>
</gene>
<sequence>MLTCNVNTASEHSKIVNPIGLVFQNKRMSVGRKRKRPTLRGYGTKKTSHTAL</sequence>
<dbReference type="Proteomes" id="UP000003460">
    <property type="component" value="Unassembled WGS sequence"/>
</dbReference>
<protein>
    <submittedName>
        <fullName evidence="2">Uncharacterized protein</fullName>
    </submittedName>
</protein>
<evidence type="ECO:0000313" key="3">
    <source>
        <dbReference type="Proteomes" id="UP000003460"/>
    </source>
</evidence>
<reference evidence="2" key="1">
    <citation type="submission" date="2009-09" db="EMBL/GenBank/DDBJ databases">
        <authorList>
            <person name="Weinstock G."/>
            <person name="Sodergren E."/>
            <person name="Clifton S."/>
            <person name="Fulton L."/>
            <person name="Fulton B."/>
            <person name="Courtney L."/>
            <person name="Fronick C."/>
            <person name="Harrison M."/>
            <person name="Strong C."/>
            <person name="Farmer C."/>
            <person name="Delahaunty K."/>
            <person name="Markovic C."/>
            <person name="Hall O."/>
            <person name="Minx P."/>
            <person name="Tomlinson C."/>
            <person name="Mitreva M."/>
            <person name="Nelson J."/>
            <person name="Hou S."/>
            <person name="Wollam A."/>
            <person name="Pepin K.H."/>
            <person name="Johnson M."/>
            <person name="Bhonagiri V."/>
            <person name="Nash W.E."/>
            <person name="Warren W."/>
            <person name="Chinwalla A."/>
            <person name="Mardis E.R."/>
            <person name="Wilson R.K."/>
        </authorList>
    </citation>
    <scope>NUCLEOTIDE SEQUENCE [LARGE SCALE GENOMIC DNA]</scope>
    <source>
        <strain evidence="2">ATCC 51259</strain>
    </source>
</reference>
<feature type="compositionally biased region" description="Basic residues" evidence="1">
    <location>
        <begin position="29"/>
        <end position="38"/>
    </location>
</feature>
<evidence type="ECO:0000313" key="2">
    <source>
        <dbReference type="EMBL" id="EEX72038.1"/>
    </source>
</evidence>
<organism evidence="2 3">
    <name type="scientific">Alloprevotella tannerae ATCC 51259</name>
    <dbReference type="NCBI Taxonomy" id="626522"/>
    <lineage>
        <taxon>Bacteria</taxon>
        <taxon>Pseudomonadati</taxon>
        <taxon>Bacteroidota</taxon>
        <taxon>Bacteroidia</taxon>
        <taxon>Bacteroidales</taxon>
        <taxon>Prevotellaceae</taxon>
        <taxon>Alloprevotella</taxon>
    </lineage>
</organism>
<name>C9LH80_9BACT</name>